<dbReference type="InterPro" id="IPR001723">
    <property type="entry name" value="Nuclear_hrmn_rcpt"/>
</dbReference>
<dbReference type="SMART" id="SM00399">
    <property type="entry name" value="ZnF_C4"/>
    <property type="match status" value="1"/>
</dbReference>
<dbReference type="SUPFAM" id="SSF57716">
    <property type="entry name" value="Glucocorticoid receptor-like (DNA-binding domain)"/>
    <property type="match status" value="1"/>
</dbReference>
<keyword evidence="2 10" id="KW-0479">Metal-binding</keyword>
<accession>A0A6P8J1Y9</accession>
<proteinExistence type="inferred from homology"/>
<protein>
    <submittedName>
        <fullName evidence="14">Nuclear receptor subfamily 2 group C member 1-like</fullName>
    </submittedName>
</protein>
<evidence type="ECO:0000256" key="4">
    <source>
        <dbReference type="ARBA" id="ARBA00022833"/>
    </source>
</evidence>
<dbReference type="OrthoDB" id="40902at2759"/>
<dbReference type="GeneID" id="116307429"/>
<evidence type="ECO:0000256" key="10">
    <source>
        <dbReference type="RuleBase" id="RU004334"/>
    </source>
</evidence>
<dbReference type="InterPro" id="IPR013088">
    <property type="entry name" value="Znf_NHR/GATA"/>
</dbReference>
<evidence type="ECO:0000256" key="1">
    <source>
        <dbReference type="ARBA" id="ARBA00004123"/>
    </source>
</evidence>
<reference evidence="14" key="1">
    <citation type="submission" date="2025-08" db="UniProtKB">
        <authorList>
            <consortium name="RefSeq"/>
        </authorList>
    </citation>
    <scope>IDENTIFICATION</scope>
    <source>
        <tissue evidence="14">Tentacle</tissue>
    </source>
</reference>
<sequence>MNDTRRSNIQPIAHKSGDWSSTNVAVQSLTTTNKSNSTTISWGDCRVCGDRATGRHYGVVACEGCKGFFKRSIRKKLVYGCRAEGDCVVDKIHRNRCQRCRLEKCFKVGMNQDAVQCERKPLKISLSPTNDLRRPSTEEQDECGTTLSETRLNVASFGRSTCAPIQISSASHSTTNVPGDIIGTQHSEFKLHIPSLAIPKLSMDYIYEFATRLLFQSVDWARSISAFRSLEKSDQVVLLQRSWSEIFLLGVAQCIACFPFSPLLAFAAQSLKQKEEHQKPRVFSSNHSPFSNFEKLIIVKDFVFSFDKLELNGMEYAYIKAIVLFNSDPQATVTDLKLIDSIQEKTHCSFKAYIEREYPEQPGRFAKVLLRLPAIRSIEQSLVEELFFSQLIGNVKISDIMEYIVSQSPTF</sequence>
<feature type="domain" description="NR LBD" evidence="12">
    <location>
        <begin position="169"/>
        <end position="408"/>
    </location>
</feature>
<dbReference type="PRINTS" id="PR00398">
    <property type="entry name" value="STRDHORMONER"/>
</dbReference>
<dbReference type="CDD" id="cd06916">
    <property type="entry name" value="NR_DBD_like"/>
    <property type="match status" value="1"/>
</dbReference>
<dbReference type="Gene3D" id="3.30.50.10">
    <property type="entry name" value="Erythroid Transcription Factor GATA-1, subunit A"/>
    <property type="match status" value="1"/>
</dbReference>
<dbReference type="KEGG" id="aten:116307429"/>
<comment type="subcellular location">
    <subcellularLocation>
        <location evidence="1 10">Nucleus</location>
    </subcellularLocation>
</comment>
<keyword evidence="3 10" id="KW-0863">Zinc-finger</keyword>
<dbReference type="GO" id="GO:0043565">
    <property type="term" value="F:sequence-specific DNA binding"/>
    <property type="evidence" value="ECO:0007669"/>
    <property type="project" value="InterPro"/>
</dbReference>
<evidence type="ECO:0000256" key="3">
    <source>
        <dbReference type="ARBA" id="ARBA00022771"/>
    </source>
</evidence>
<dbReference type="Gene3D" id="1.10.565.10">
    <property type="entry name" value="Retinoid X Receptor"/>
    <property type="match status" value="1"/>
</dbReference>
<dbReference type="PROSITE" id="PS51843">
    <property type="entry name" value="NR_LBD"/>
    <property type="match status" value="1"/>
</dbReference>
<dbReference type="Pfam" id="PF00104">
    <property type="entry name" value="Hormone_recep"/>
    <property type="match status" value="1"/>
</dbReference>
<evidence type="ECO:0000256" key="7">
    <source>
        <dbReference type="ARBA" id="ARBA00023163"/>
    </source>
</evidence>
<dbReference type="InterPro" id="IPR035500">
    <property type="entry name" value="NHR-like_dom_sf"/>
</dbReference>
<dbReference type="InterPro" id="IPR000536">
    <property type="entry name" value="Nucl_hrmn_rcpt_lig-bd"/>
</dbReference>
<dbReference type="InterPro" id="IPR001628">
    <property type="entry name" value="Znf_hrmn_rcpt"/>
</dbReference>
<dbReference type="FunFam" id="3.30.50.10:FF:000006">
    <property type="entry name" value="Nuclear receptor subfamily 5 group A member"/>
    <property type="match status" value="1"/>
</dbReference>
<evidence type="ECO:0000256" key="6">
    <source>
        <dbReference type="ARBA" id="ARBA00023125"/>
    </source>
</evidence>
<evidence type="ECO:0000313" key="14">
    <source>
        <dbReference type="RefSeq" id="XP_031573544.1"/>
    </source>
</evidence>
<evidence type="ECO:0000313" key="13">
    <source>
        <dbReference type="Proteomes" id="UP000515163"/>
    </source>
</evidence>
<name>A0A6P8J1Y9_ACTTE</name>
<dbReference type="AlphaFoldDB" id="A0A6P8J1Y9"/>
<dbReference type="PRINTS" id="PR00047">
    <property type="entry name" value="STROIDFINGER"/>
</dbReference>
<evidence type="ECO:0000259" key="11">
    <source>
        <dbReference type="PROSITE" id="PS51030"/>
    </source>
</evidence>
<dbReference type="FunCoup" id="A0A6P8J1Y9">
    <property type="interactions" value="3208"/>
</dbReference>
<dbReference type="Proteomes" id="UP000515163">
    <property type="component" value="Unplaced"/>
</dbReference>
<dbReference type="GO" id="GO:0008270">
    <property type="term" value="F:zinc ion binding"/>
    <property type="evidence" value="ECO:0007669"/>
    <property type="project" value="UniProtKB-KW"/>
</dbReference>
<dbReference type="SMART" id="SM00430">
    <property type="entry name" value="HOLI"/>
    <property type="match status" value="1"/>
</dbReference>
<dbReference type="SUPFAM" id="SSF48508">
    <property type="entry name" value="Nuclear receptor ligand-binding domain"/>
    <property type="match status" value="1"/>
</dbReference>
<gene>
    <name evidence="14" type="primary">LOC116307429</name>
</gene>
<evidence type="ECO:0000256" key="9">
    <source>
        <dbReference type="ARBA" id="ARBA00023242"/>
    </source>
</evidence>
<dbReference type="Pfam" id="PF00105">
    <property type="entry name" value="zf-C4"/>
    <property type="match status" value="1"/>
</dbReference>
<keyword evidence="6 10" id="KW-0238">DNA-binding</keyword>
<organism evidence="13 14">
    <name type="scientific">Actinia tenebrosa</name>
    <name type="common">Australian red waratah sea anemone</name>
    <dbReference type="NCBI Taxonomy" id="6105"/>
    <lineage>
        <taxon>Eukaryota</taxon>
        <taxon>Metazoa</taxon>
        <taxon>Cnidaria</taxon>
        <taxon>Anthozoa</taxon>
        <taxon>Hexacorallia</taxon>
        <taxon>Actiniaria</taxon>
        <taxon>Actiniidae</taxon>
        <taxon>Actinia</taxon>
    </lineage>
</organism>
<evidence type="ECO:0000259" key="12">
    <source>
        <dbReference type="PROSITE" id="PS51843"/>
    </source>
</evidence>
<evidence type="ECO:0000256" key="2">
    <source>
        <dbReference type="ARBA" id="ARBA00022723"/>
    </source>
</evidence>
<dbReference type="PROSITE" id="PS00031">
    <property type="entry name" value="NUCLEAR_REC_DBD_1"/>
    <property type="match status" value="1"/>
</dbReference>
<keyword evidence="9 10" id="KW-0539">Nucleus</keyword>
<feature type="domain" description="Nuclear receptor" evidence="11">
    <location>
        <begin position="42"/>
        <end position="117"/>
    </location>
</feature>
<dbReference type="GO" id="GO:0003700">
    <property type="term" value="F:DNA-binding transcription factor activity"/>
    <property type="evidence" value="ECO:0007669"/>
    <property type="project" value="InterPro"/>
</dbReference>
<comment type="similarity">
    <text evidence="10">Belongs to the nuclear hormone receptor family.</text>
</comment>
<evidence type="ECO:0000256" key="5">
    <source>
        <dbReference type="ARBA" id="ARBA00023015"/>
    </source>
</evidence>
<keyword evidence="7 10" id="KW-0804">Transcription</keyword>
<keyword evidence="5 10" id="KW-0805">Transcription regulation</keyword>
<dbReference type="RefSeq" id="XP_031573544.1">
    <property type="nucleotide sequence ID" value="XM_031717684.1"/>
</dbReference>
<dbReference type="PROSITE" id="PS51030">
    <property type="entry name" value="NUCLEAR_REC_DBD_2"/>
    <property type="match status" value="1"/>
</dbReference>
<dbReference type="GO" id="GO:0005634">
    <property type="term" value="C:nucleus"/>
    <property type="evidence" value="ECO:0007669"/>
    <property type="project" value="UniProtKB-SubCell"/>
</dbReference>
<keyword evidence="4 10" id="KW-0862">Zinc</keyword>
<keyword evidence="13" id="KW-1185">Reference proteome</keyword>
<dbReference type="InParanoid" id="A0A6P8J1Y9"/>
<dbReference type="PANTHER" id="PTHR24083">
    <property type="entry name" value="NUCLEAR HORMONE RECEPTOR"/>
    <property type="match status" value="1"/>
</dbReference>
<dbReference type="InterPro" id="IPR050274">
    <property type="entry name" value="Nuclear_hormone_rcpt_NR2"/>
</dbReference>
<keyword evidence="8 10" id="KW-0675">Receptor</keyword>
<evidence type="ECO:0000256" key="8">
    <source>
        <dbReference type="ARBA" id="ARBA00023170"/>
    </source>
</evidence>